<name>A0ABS8CI52_9RHOB</name>
<dbReference type="InterPro" id="IPR006311">
    <property type="entry name" value="TAT_signal"/>
</dbReference>
<keyword evidence="5" id="KW-1185">Reference proteome</keyword>
<dbReference type="InterPro" id="IPR000914">
    <property type="entry name" value="SBP_5_dom"/>
</dbReference>
<sequence>MSEKLDWLVARAKAGKMNRREFIGRTTAMGVSAALASALYTKAAHAEPKKGGVIRAGLTGGESTNTLDPALAASVMPQVANAHWGEQLVDLNPDGTVDFRIGEEVSSSADSKTWTFKIRQGVTFSNGQAVTAEDVMATLKRHTDEASQSGALGVVKDISEMKAEGDKLTLTLANASADLPYLLTDYHLVIQPGGGIDNPTAGIGAGPYVLETFEPGVRYVMQKNPNYWDDRIGHADTIEILSINDNTARTAALQSGQVHMINRVDPKIAALLAGASGVEVRRAVGRGHYVFIMHVDKPPFDNKDLRMALKLAVKRGEMVDKILGGLGSAGNDTPINAAYPLFDDTMPQREFDAAKAQEFYKKSGHDGSPIILRTAAVAFPGAVDAANLFAASAKEAGIPLQIQLDPDDGYWADVWNVEPFCASYWGGRPTQDLMFSTAYLSTAEWNDTRFKNAKFDELLLAARAELDTVKRKSDYREMSDILREEGGLILPMFNEFVAGIRSDQIAGWVDDPNAEMMTYRALAKCWLV</sequence>
<comment type="similarity">
    <text evidence="2">Belongs to the bacterial solute-binding protein 5 family.</text>
</comment>
<dbReference type="RefSeq" id="WP_226933952.1">
    <property type="nucleotide sequence ID" value="NZ_JACDXX010000002.1"/>
</dbReference>
<dbReference type="EMBL" id="JACDXX010000002">
    <property type="protein sequence ID" value="MCB5409058.1"/>
    <property type="molecule type" value="Genomic_DNA"/>
</dbReference>
<dbReference type="Proteomes" id="UP001198571">
    <property type="component" value="Unassembled WGS sequence"/>
</dbReference>
<gene>
    <name evidence="4" type="ORF">H0485_03395</name>
</gene>
<dbReference type="Gene3D" id="3.10.105.10">
    <property type="entry name" value="Dipeptide-binding Protein, Domain 3"/>
    <property type="match status" value="1"/>
</dbReference>
<dbReference type="PANTHER" id="PTHR30290">
    <property type="entry name" value="PERIPLASMIC BINDING COMPONENT OF ABC TRANSPORTER"/>
    <property type="match status" value="1"/>
</dbReference>
<proteinExistence type="inferred from homology"/>
<dbReference type="InterPro" id="IPR030678">
    <property type="entry name" value="Peptide/Ni-bd"/>
</dbReference>
<dbReference type="Gene3D" id="3.40.190.10">
    <property type="entry name" value="Periplasmic binding protein-like II"/>
    <property type="match status" value="1"/>
</dbReference>
<evidence type="ECO:0000256" key="1">
    <source>
        <dbReference type="ARBA" id="ARBA00004418"/>
    </source>
</evidence>
<dbReference type="PIRSF" id="PIRSF002741">
    <property type="entry name" value="MppA"/>
    <property type="match status" value="1"/>
</dbReference>
<dbReference type="PROSITE" id="PS51318">
    <property type="entry name" value="TAT"/>
    <property type="match status" value="1"/>
</dbReference>
<comment type="subcellular location">
    <subcellularLocation>
        <location evidence="1">Periplasm</location>
    </subcellularLocation>
</comment>
<evidence type="ECO:0000259" key="3">
    <source>
        <dbReference type="Pfam" id="PF00496"/>
    </source>
</evidence>
<accession>A0ABS8CI52</accession>
<dbReference type="InterPro" id="IPR039424">
    <property type="entry name" value="SBP_5"/>
</dbReference>
<dbReference type="CDD" id="cd08503">
    <property type="entry name" value="PBP2_NikA_DppA_OppA_like_17"/>
    <property type="match status" value="1"/>
</dbReference>
<evidence type="ECO:0000313" key="5">
    <source>
        <dbReference type="Proteomes" id="UP001198571"/>
    </source>
</evidence>
<protein>
    <submittedName>
        <fullName evidence="4">ABC transporter substrate-binding protein</fullName>
    </submittedName>
</protein>
<feature type="domain" description="Solute-binding protein family 5" evidence="3">
    <location>
        <begin position="84"/>
        <end position="446"/>
    </location>
</feature>
<evidence type="ECO:0000256" key="2">
    <source>
        <dbReference type="ARBA" id="ARBA00005695"/>
    </source>
</evidence>
<comment type="caution">
    <text evidence="4">The sequence shown here is derived from an EMBL/GenBank/DDBJ whole genome shotgun (WGS) entry which is preliminary data.</text>
</comment>
<dbReference type="Pfam" id="PF00496">
    <property type="entry name" value="SBP_bac_5"/>
    <property type="match status" value="1"/>
</dbReference>
<organism evidence="4 5">
    <name type="scientific">Pseudogemmobacter faecipullorum</name>
    <dbReference type="NCBI Taxonomy" id="2755041"/>
    <lineage>
        <taxon>Bacteria</taxon>
        <taxon>Pseudomonadati</taxon>
        <taxon>Pseudomonadota</taxon>
        <taxon>Alphaproteobacteria</taxon>
        <taxon>Rhodobacterales</taxon>
        <taxon>Paracoccaceae</taxon>
        <taxon>Pseudogemmobacter</taxon>
    </lineage>
</organism>
<evidence type="ECO:0000313" key="4">
    <source>
        <dbReference type="EMBL" id="MCB5409058.1"/>
    </source>
</evidence>
<dbReference type="SUPFAM" id="SSF53850">
    <property type="entry name" value="Periplasmic binding protein-like II"/>
    <property type="match status" value="1"/>
</dbReference>
<reference evidence="4 5" key="1">
    <citation type="submission" date="2020-07" db="EMBL/GenBank/DDBJ databases">
        <title>Pseudogemmobacter sp. nov., isolated from poultry manure in Taiwan.</title>
        <authorList>
            <person name="Lin S.-Y."/>
            <person name="Tang Y.-S."/>
            <person name="Young C.-C."/>
        </authorList>
    </citation>
    <scope>NUCLEOTIDE SEQUENCE [LARGE SCALE GENOMIC DNA]</scope>
    <source>
        <strain evidence="4 5">CC-YST710</strain>
    </source>
</reference>